<gene>
    <name evidence="1" type="ORF">D4764_09G0009540</name>
</gene>
<sequence>MEQASRAAGDELSIDGTPILDEGILMVQPVKLKTEGTGARENGGRGPKSGAEVSQTAKVYLEVGGKEQRDGEALTSLEIYEEEEDEDGNMVEELINIADSKGSLRSEFLE</sequence>
<dbReference type="EMBL" id="RHFK02000022">
    <property type="protein sequence ID" value="TWW55904.1"/>
    <property type="molecule type" value="Genomic_DNA"/>
</dbReference>
<comment type="caution">
    <text evidence="1">The sequence shown here is derived from an EMBL/GenBank/DDBJ whole genome shotgun (WGS) entry which is preliminary data.</text>
</comment>
<organism evidence="1 2">
    <name type="scientific">Takifugu flavidus</name>
    <name type="common">sansaifugu</name>
    <dbReference type="NCBI Taxonomy" id="433684"/>
    <lineage>
        <taxon>Eukaryota</taxon>
        <taxon>Metazoa</taxon>
        <taxon>Chordata</taxon>
        <taxon>Craniata</taxon>
        <taxon>Vertebrata</taxon>
        <taxon>Euteleostomi</taxon>
        <taxon>Actinopterygii</taxon>
        <taxon>Neopterygii</taxon>
        <taxon>Teleostei</taxon>
        <taxon>Neoteleostei</taxon>
        <taxon>Acanthomorphata</taxon>
        <taxon>Eupercaria</taxon>
        <taxon>Tetraodontiformes</taxon>
        <taxon>Tetradontoidea</taxon>
        <taxon>Tetraodontidae</taxon>
        <taxon>Takifugu</taxon>
    </lineage>
</organism>
<name>A0A5C6ML25_9TELE</name>
<evidence type="ECO:0000313" key="2">
    <source>
        <dbReference type="Proteomes" id="UP000324091"/>
    </source>
</evidence>
<accession>A0A5C6ML25</accession>
<reference evidence="1 2" key="1">
    <citation type="submission" date="2019-04" db="EMBL/GenBank/DDBJ databases">
        <title>Chromosome genome assembly for Takifugu flavidus.</title>
        <authorList>
            <person name="Xiao S."/>
        </authorList>
    </citation>
    <scope>NUCLEOTIDE SEQUENCE [LARGE SCALE GENOMIC DNA]</scope>
    <source>
        <strain evidence="1">HTHZ2018</strain>
        <tissue evidence="1">Muscle</tissue>
    </source>
</reference>
<keyword evidence="2" id="KW-1185">Reference proteome</keyword>
<dbReference type="AlphaFoldDB" id="A0A5C6ML25"/>
<proteinExistence type="predicted"/>
<protein>
    <submittedName>
        <fullName evidence="1">Uncharacterized protein</fullName>
    </submittedName>
</protein>
<evidence type="ECO:0000313" key="1">
    <source>
        <dbReference type="EMBL" id="TWW55904.1"/>
    </source>
</evidence>
<dbReference type="Proteomes" id="UP000324091">
    <property type="component" value="Chromosome 9"/>
</dbReference>